<dbReference type="VEuPathDB" id="VectorBase:CSON000979"/>
<evidence type="ECO:0000256" key="11">
    <source>
        <dbReference type="ARBA" id="ARBA00023163"/>
    </source>
</evidence>
<dbReference type="InterPro" id="IPR038120">
    <property type="entry name" value="Rpb1_funnel_sf"/>
</dbReference>
<dbReference type="Gene3D" id="4.10.860.120">
    <property type="entry name" value="RNA polymerase II, clamp domain"/>
    <property type="match status" value="1"/>
</dbReference>
<dbReference type="FunFam" id="1.10.274.100:FF:000012">
    <property type="entry name" value="DNA-directed RNA polymerase subunit"/>
    <property type="match status" value="1"/>
</dbReference>
<evidence type="ECO:0000256" key="1">
    <source>
        <dbReference type="ARBA" id="ARBA00004604"/>
    </source>
</evidence>
<keyword evidence="6 15" id="KW-0808">Transferase</keyword>
<evidence type="ECO:0000256" key="12">
    <source>
        <dbReference type="ARBA" id="ARBA00023242"/>
    </source>
</evidence>
<keyword evidence="4 15" id="KW-0240">DNA-directed RNA polymerase</keyword>
<keyword evidence="7 15" id="KW-0548">Nucleotidyltransferase</keyword>
<feature type="compositionally biased region" description="Acidic residues" evidence="16">
    <location>
        <begin position="1403"/>
        <end position="1424"/>
    </location>
</feature>
<accession>A0A336LUE4</accession>
<dbReference type="Pfam" id="PF00623">
    <property type="entry name" value="RNA_pol_Rpb1_2"/>
    <property type="match status" value="1"/>
</dbReference>
<evidence type="ECO:0000256" key="16">
    <source>
        <dbReference type="SAM" id="MobiDB-lite"/>
    </source>
</evidence>
<dbReference type="CDD" id="cd01435">
    <property type="entry name" value="RNAP_I_RPA1_N"/>
    <property type="match status" value="1"/>
</dbReference>
<dbReference type="InterPro" id="IPR007066">
    <property type="entry name" value="RNA_pol_Rpb1_3"/>
</dbReference>
<dbReference type="InterPro" id="IPR045867">
    <property type="entry name" value="DNA-dir_RpoC_beta_prime"/>
</dbReference>
<evidence type="ECO:0000256" key="8">
    <source>
        <dbReference type="ARBA" id="ARBA00022723"/>
    </source>
</evidence>
<evidence type="ECO:0000256" key="10">
    <source>
        <dbReference type="ARBA" id="ARBA00022842"/>
    </source>
</evidence>
<dbReference type="SMART" id="SM00663">
    <property type="entry name" value="RPOLA_N"/>
    <property type="match status" value="1"/>
</dbReference>
<dbReference type="OMA" id="NREDYQQ"/>
<dbReference type="InterPro" id="IPR042102">
    <property type="entry name" value="RNA_pol_Rpb1_3_sf"/>
</dbReference>
<dbReference type="EMBL" id="UFQT01000115">
    <property type="protein sequence ID" value="SSX20289.1"/>
    <property type="molecule type" value="Genomic_DNA"/>
</dbReference>
<proteinExistence type="inferred from homology"/>
<keyword evidence="11 15" id="KW-0804">Transcription</keyword>
<evidence type="ECO:0000256" key="13">
    <source>
        <dbReference type="ARBA" id="ARBA00048552"/>
    </source>
</evidence>
<evidence type="ECO:0000256" key="3">
    <source>
        <dbReference type="ARBA" id="ARBA00011251"/>
    </source>
</evidence>
<comment type="subcellular location">
    <subcellularLocation>
        <location evidence="1">Nucleus</location>
        <location evidence="1">Nucleolus</location>
    </subcellularLocation>
</comment>
<evidence type="ECO:0000256" key="5">
    <source>
        <dbReference type="ARBA" id="ARBA00022553"/>
    </source>
</evidence>
<evidence type="ECO:0000256" key="7">
    <source>
        <dbReference type="ARBA" id="ARBA00022695"/>
    </source>
</evidence>
<dbReference type="PANTHER" id="PTHR19376">
    <property type="entry name" value="DNA-DIRECTED RNA POLYMERASE"/>
    <property type="match status" value="1"/>
</dbReference>
<dbReference type="InterPro" id="IPR000722">
    <property type="entry name" value="RNA_pol_asu"/>
</dbReference>
<dbReference type="GO" id="GO:0003677">
    <property type="term" value="F:DNA binding"/>
    <property type="evidence" value="ECO:0007669"/>
    <property type="project" value="InterPro"/>
</dbReference>
<dbReference type="SUPFAM" id="SSF64484">
    <property type="entry name" value="beta and beta-prime subunits of DNA dependent RNA-polymerase"/>
    <property type="match status" value="1"/>
</dbReference>
<name>A0A336LUE4_CULSO</name>
<keyword evidence="5" id="KW-0597">Phosphoprotein</keyword>
<dbReference type="EC" id="2.7.7.6" evidence="15"/>
<dbReference type="Pfam" id="PF04998">
    <property type="entry name" value="RNA_pol_Rpb1_5"/>
    <property type="match status" value="1"/>
</dbReference>
<sequence length="1663" mass="188172">MTVKHGIHLDPSNLKFSIFTSDEIKKLSVTRISTAQVFDEIGNPLPGGLYDLAMGPCTAQEICKTCFKDYSYCNGHFGHIELCLPVFNPFFVKMAYNILRITCLSCFKLQLPDLNKTVTELQLQLVDAGYIIEAEELDQYKSENVTDDDGVKIKMESGIEVHRKVAEYHEMLLREPYNQYGTTKSTESIRNAILNNTMAECLTKNCIHCKAVMKRVKFSYKRLVFGLTKGDMKVFYGGEEEEKTDKIKATNRNIFADECRTFFRKLYQNEANFLKLLFPVLKNASSNTGCPLDALFMDIIPVTPPIVRPCNKLRGEILEHPQTTVYKEILRANNLLRSVLAVMRSNKLNNVSIVTKDTQSIYDLAKGNSPDEKLYNAWNNLQTQVDLTLDVDPRAQISGQGLKQIIEKKEGLIRMHMMGKRVNYAARTVITPDPNIGVDEIGVPEAFALKLTYPTPVTPWNIQYLRKIVTNGPNIHPGACFIENEFGHKTLISPTSETQRETLAKTLLTPTECRQGVKIVHRHLHNGDVLLLNRQPTLHKPSIMAHKARILKGEKTFRLHYSNCKSYNADFDGDEMNAHFAQNELGRSEAYNLVNVANNYLVPKDGTPLGGLIQDHIISGVKLMLRGKFFNKHDYQQYVFQGLSNKPGAIKLLPPTIWKPVPLWSGKQIVSTIIKNLIPEDIPGINLNATAKINAKAWQSQESREWKAGGTPLEGNSMTEAEVVIRQGELLCGILDKNHYGATTYGLVHSMYELYGGDCSTNVLSAFSKLFTNYLQREGFTLGVKDILVLEKADKKRAKIIKKCRKSGRIAALGALELDLDTPDEELAQKMDEAYTKNPRFRTILDRKYKQVLDSFTNDINKTCIPTGLVSKFPDNNLQLMVQSGAKGSTVNTMQISALLGQIELEGKRPPLMISRKSLPSFTASETSPRSGGFIDGRFLSGIRPQEFFFHCMAGREGLIDTAVKTSRSGYLQRCLIKHLEGLNVNYDMTVRDSDNSVVQFMYGEDGMDISKAQFFKPKTLEFLNDNREAIITEVLLEKLQNDEEIDEKIMKHKKKLKQWIKKNGQLLGKSRKSAFKKYSEEIAKELDIKSPNEIDEGRTRLNNAVIESWRNADEDTKSKYLKKSQHCPDPTISKFSPDNHYGSISEYLESLIQSFAKNHPVEAVKKAFSDMMYVKSIKSLAAPGEPVGLLAAQSIGEPSTQMTLNTFHFAGRGEMNVTLGIPRLREILMMASKNIKTPSMDIPFLDIEDLEKVSEKLRIGLNKVTVADVLESINVKTKLVYFPQRGREYVIKFNFLPRDGYKNEFCVKPKQIIKYMSKNFFKQMFRLIIQAAKEKNTIIDIESDGKGKKSKETEETAENETQGPDVSARPARRDESSDDDEPMGDDADATEERKRAKQADERDYDEPEVEEEIQDAEVVEDEVEEVPIDPLEEQQEMEAETAEVLKNHEFAEDYTFDKDRHLWCQIRFCLPMKYKNIDLTNLLRNLAKKSIIWEVSKINRAITYMANDRLTLKTDGINIHSMFKYDTVLDLNKLYTNDIHAVATTYGIEAASRVIVKEVQNVFKVYGITVDPRHLLLIADYMTFDGTFQPLSRKGMESSASPLQQMSFESSLVFLKSATIQGRADNLASPSSRLMVGQPCLSGTGAFTLVNDNDYILKSLMK</sequence>
<dbReference type="Gene3D" id="6.10.250.2940">
    <property type="match status" value="1"/>
</dbReference>
<keyword evidence="12" id="KW-0539">Nucleus</keyword>
<dbReference type="Gene3D" id="1.10.357.120">
    <property type="match status" value="1"/>
</dbReference>
<organism evidence="18">
    <name type="scientific">Culicoides sonorensis</name>
    <name type="common">Biting midge</name>
    <dbReference type="NCBI Taxonomy" id="179676"/>
    <lineage>
        <taxon>Eukaryota</taxon>
        <taxon>Metazoa</taxon>
        <taxon>Ecdysozoa</taxon>
        <taxon>Arthropoda</taxon>
        <taxon>Hexapoda</taxon>
        <taxon>Insecta</taxon>
        <taxon>Pterygota</taxon>
        <taxon>Neoptera</taxon>
        <taxon>Endopterygota</taxon>
        <taxon>Diptera</taxon>
        <taxon>Nematocera</taxon>
        <taxon>Chironomoidea</taxon>
        <taxon>Ceratopogonidae</taxon>
        <taxon>Ceratopogoninae</taxon>
        <taxon>Culicoides</taxon>
        <taxon>Monoculicoides</taxon>
    </lineage>
</organism>
<dbReference type="InterPro" id="IPR015699">
    <property type="entry name" value="DNA-dir_RNA_pol1_lsu_N"/>
</dbReference>
<dbReference type="InterPro" id="IPR006592">
    <property type="entry name" value="RNA_pol_N"/>
</dbReference>
<comment type="function">
    <text evidence="14">DNA-dependent RNA polymerase catalyzes the transcription of DNA into RNA using the four ribonucleoside triphosphates as substrates. Largest and catalytic core component of RNA polymerase I which synthesizes ribosomal RNA precursors. Forms the polymerase active center together with the second largest subunit. A single stranded DNA template strand of the promoter is positioned within the central active site cleft of Pol I. A bridging helix emanates from RPA1 and crosses the cleft near the catalytic site and is thought to promote translocation of Pol I by acting as a ratchet that moves the RNA-DNA hybrid through the active site by switching from straight to bent conformations at each step of nucleotide addition.</text>
</comment>
<evidence type="ECO:0000259" key="17">
    <source>
        <dbReference type="SMART" id="SM00663"/>
    </source>
</evidence>
<dbReference type="InterPro" id="IPR007081">
    <property type="entry name" value="RNA_pol_Rpb1_5"/>
</dbReference>
<comment type="similarity">
    <text evidence="2 15">Belongs to the RNA polymerase beta' chain family.</text>
</comment>
<feature type="domain" description="RNA polymerase N-terminal" evidence="17">
    <location>
        <begin position="293"/>
        <end position="624"/>
    </location>
</feature>
<keyword evidence="9" id="KW-0862">Zinc</keyword>
<dbReference type="Gene3D" id="2.40.40.20">
    <property type="match status" value="1"/>
</dbReference>
<dbReference type="Pfam" id="PF05000">
    <property type="entry name" value="RNA_pol_Rpb1_4"/>
    <property type="match status" value="1"/>
</dbReference>
<dbReference type="GO" id="GO:0006351">
    <property type="term" value="P:DNA-templated transcription"/>
    <property type="evidence" value="ECO:0007669"/>
    <property type="project" value="InterPro"/>
</dbReference>
<feature type="region of interest" description="Disordered" evidence="16">
    <location>
        <begin position="1344"/>
        <end position="1424"/>
    </location>
</feature>
<dbReference type="InterPro" id="IPR044893">
    <property type="entry name" value="RNA_pol_Rpb1_clamp_domain"/>
</dbReference>
<dbReference type="Pfam" id="PF04997">
    <property type="entry name" value="RNA_pol_Rpb1_1"/>
    <property type="match status" value="1"/>
</dbReference>
<dbReference type="Gene3D" id="3.30.70.2850">
    <property type="match status" value="1"/>
</dbReference>
<dbReference type="InterPro" id="IPR007083">
    <property type="entry name" value="RNA_pol_Rpb1_4"/>
</dbReference>
<comment type="catalytic activity">
    <reaction evidence="13 15">
        <text>RNA(n) + a ribonucleoside 5'-triphosphate = RNA(n+1) + diphosphate</text>
        <dbReference type="Rhea" id="RHEA:21248"/>
        <dbReference type="Rhea" id="RHEA-COMP:14527"/>
        <dbReference type="Rhea" id="RHEA-COMP:17342"/>
        <dbReference type="ChEBI" id="CHEBI:33019"/>
        <dbReference type="ChEBI" id="CHEBI:61557"/>
        <dbReference type="ChEBI" id="CHEBI:140395"/>
        <dbReference type="EC" id="2.7.7.6"/>
    </reaction>
</comment>
<evidence type="ECO:0000256" key="2">
    <source>
        <dbReference type="ARBA" id="ARBA00006460"/>
    </source>
</evidence>
<feature type="compositionally biased region" description="Acidic residues" evidence="16">
    <location>
        <begin position="1377"/>
        <end position="1390"/>
    </location>
</feature>
<dbReference type="PANTHER" id="PTHR19376:SF11">
    <property type="entry name" value="DNA-DIRECTED RNA POLYMERASE I SUBUNIT RPA1"/>
    <property type="match status" value="1"/>
</dbReference>
<dbReference type="GO" id="GO:0003899">
    <property type="term" value="F:DNA-directed RNA polymerase activity"/>
    <property type="evidence" value="ECO:0007669"/>
    <property type="project" value="UniProtKB-EC"/>
</dbReference>
<evidence type="ECO:0000256" key="15">
    <source>
        <dbReference type="RuleBase" id="RU004279"/>
    </source>
</evidence>
<reference evidence="18" key="1">
    <citation type="submission" date="2018-07" db="EMBL/GenBank/DDBJ databases">
        <authorList>
            <person name="Quirk P.G."/>
            <person name="Krulwich T.A."/>
        </authorList>
    </citation>
    <scope>NUCLEOTIDE SEQUENCE</scope>
</reference>
<dbReference type="InterPro" id="IPR047107">
    <property type="entry name" value="DNA-dir_RNA_pol1_lsu_C"/>
</dbReference>
<comment type="subunit">
    <text evidence="3">Component of the RNA polymerase I (Pol I) complex consisting of at least 13 subunits.</text>
</comment>
<dbReference type="Gene3D" id="1.10.132.30">
    <property type="match status" value="1"/>
</dbReference>
<dbReference type="Gene3D" id="1.10.274.100">
    <property type="entry name" value="RNA polymerase Rpb1, domain 3"/>
    <property type="match status" value="1"/>
</dbReference>
<evidence type="ECO:0000256" key="14">
    <source>
        <dbReference type="ARBA" id="ARBA00053996"/>
    </source>
</evidence>
<keyword evidence="8" id="KW-0479">Metal-binding</keyword>
<dbReference type="FunFam" id="2.40.40.20:FF:000019">
    <property type="entry name" value="DNA-directed RNA polymerase II subunit RPB1"/>
    <property type="match status" value="1"/>
</dbReference>
<dbReference type="Gene3D" id="3.30.1490.180">
    <property type="entry name" value="RNA polymerase ii"/>
    <property type="match status" value="1"/>
</dbReference>
<evidence type="ECO:0000313" key="18">
    <source>
        <dbReference type="EMBL" id="SSX20289.1"/>
    </source>
</evidence>
<evidence type="ECO:0000256" key="4">
    <source>
        <dbReference type="ARBA" id="ARBA00022478"/>
    </source>
</evidence>
<evidence type="ECO:0000256" key="9">
    <source>
        <dbReference type="ARBA" id="ARBA00022833"/>
    </source>
</evidence>
<dbReference type="InterPro" id="IPR007080">
    <property type="entry name" value="RNA_pol_Rpb1_1"/>
</dbReference>
<dbReference type="CDD" id="cd02735">
    <property type="entry name" value="RNAP_I_Rpa1_C"/>
    <property type="match status" value="1"/>
</dbReference>
<feature type="compositionally biased region" description="Basic and acidic residues" evidence="16">
    <location>
        <begin position="1391"/>
        <end position="1402"/>
    </location>
</feature>
<dbReference type="GO" id="GO:0005736">
    <property type="term" value="C:RNA polymerase I complex"/>
    <property type="evidence" value="ECO:0007669"/>
    <property type="project" value="TreeGrafter"/>
</dbReference>
<dbReference type="GO" id="GO:0046872">
    <property type="term" value="F:metal ion binding"/>
    <property type="evidence" value="ECO:0007669"/>
    <property type="project" value="UniProtKB-KW"/>
</dbReference>
<evidence type="ECO:0000256" key="6">
    <source>
        <dbReference type="ARBA" id="ARBA00022679"/>
    </source>
</evidence>
<dbReference type="Pfam" id="PF04983">
    <property type="entry name" value="RNA_pol_Rpb1_3"/>
    <property type="match status" value="1"/>
</dbReference>
<keyword evidence="10" id="KW-0460">Magnesium</keyword>
<protein>
    <recommendedName>
        <fullName evidence="15">DNA-directed RNA polymerase subunit</fullName>
        <ecNumber evidence="15">2.7.7.6</ecNumber>
    </recommendedName>
</protein>
<gene>
    <name evidence="18" type="primary">CSON000979</name>
</gene>
<feature type="compositionally biased region" description="Basic and acidic residues" evidence="16">
    <location>
        <begin position="1344"/>
        <end position="1355"/>
    </location>
</feature>